<reference evidence="10 11" key="1">
    <citation type="submission" date="2020-10" db="EMBL/GenBank/DDBJ databases">
        <title>Connecting structure to function with the recovery of over 1000 high-quality activated sludge metagenome-assembled genomes encoding full-length rRNA genes using long-read sequencing.</title>
        <authorList>
            <person name="Singleton C.M."/>
            <person name="Petriglieri F."/>
            <person name="Kristensen J.M."/>
            <person name="Kirkegaard R.H."/>
            <person name="Michaelsen T.Y."/>
            <person name="Andersen M.H."/>
            <person name="Karst S.M."/>
            <person name="Dueholm M.S."/>
            <person name="Nielsen P.H."/>
            <person name="Albertsen M."/>
        </authorList>
    </citation>
    <scope>NUCLEOTIDE SEQUENCE [LARGE SCALE GENOMIC DNA]</scope>
    <source>
        <strain evidence="10">OdNE_18-Q3-R46-58_MAXAC.008</strain>
    </source>
</reference>
<dbReference type="CDD" id="cd05009">
    <property type="entry name" value="SIS_GlmS_GlmD_2"/>
    <property type="match status" value="1"/>
</dbReference>
<dbReference type="CDD" id="cd05008">
    <property type="entry name" value="SIS_GlmS_GlmD_1"/>
    <property type="match status" value="1"/>
</dbReference>
<evidence type="ECO:0000313" key="10">
    <source>
        <dbReference type="EMBL" id="MBK8572369.1"/>
    </source>
</evidence>
<evidence type="ECO:0000259" key="9">
    <source>
        <dbReference type="PROSITE" id="PS51464"/>
    </source>
</evidence>
<protein>
    <recommendedName>
        <fullName evidence="3">Glutamine--fructose-6-phosphate aminotransferase [isomerizing]</fullName>
        <ecNumber evidence="2">2.6.1.16</ecNumber>
    </recommendedName>
</protein>
<dbReference type="GO" id="GO:0004360">
    <property type="term" value="F:glutamine-fructose-6-phosphate transaminase (isomerizing) activity"/>
    <property type="evidence" value="ECO:0007669"/>
    <property type="project" value="UniProtKB-EC"/>
</dbReference>
<name>A0A936F1F0_9BACT</name>
<dbReference type="Pfam" id="PF13522">
    <property type="entry name" value="GATase_6"/>
    <property type="match status" value="1"/>
</dbReference>
<dbReference type="InterPro" id="IPR035466">
    <property type="entry name" value="GlmS/AgaS_SIS"/>
</dbReference>
<dbReference type="GO" id="GO:0006487">
    <property type="term" value="P:protein N-linked glycosylation"/>
    <property type="evidence" value="ECO:0007669"/>
    <property type="project" value="TreeGrafter"/>
</dbReference>
<keyword evidence="7" id="KW-0315">Glutamine amidotransferase</keyword>
<evidence type="ECO:0000256" key="2">
    <source>
        <dbReference type="ARBA" id="ARBA00012916"/>
    </source>
</evidence>
<evidence type="ECO:0000313" key="11">
    <source>
        <dbReference type="Proteomes" id="UP000709959"/>
    </source>
</evidence>
<dbReference type="GO" id="GO:0006002">
    <property type="term" value="P:fructose 6-phosphate metabolic process"/>
    <property type="evidence" value="ECO:0007669"/>
    <property type="project" value="TreeGrafter"/>
</dbReference>
<evidence type="ECO:0000256" key="5">
    <source>
        <dbReference type="ARBA" id="ARBA00022679"/>
    </source>
</evidence>
<dbReference type="Pfam" id="PF01380">
    <property type="entry name" value="SIS"/>
    <property type="match status" value="1"/>
</dbReference>
<evidence type="ECO:0000256" key="6">
    <source>
        <dbReference type="ARBA" id="ARBA00022737"/>
    </source>
</evidence>
<evidence type="ECO:0000259" key="8">
    <source>
        <dbReference type="PROSITE" id="PS51278"/>
    </source>
</evidence>
<comment type="caution">
    <text evidence="10">The sequence shown here is derived from an EMBL/GenBank/DDBJ whole genome shotgun (WGS) entry which is preliminary data.</text>
</comment>
<dbReference type="InterPro" id="IPR046348">
    <property type="entry name" value="SIS_dom_sf"/>
</dbReference>
<dbReference type="InterPro" id="IPR035490">
    <property type="entry name" value="GlmS/FrlB_SIS"/>
</dbReference>
<evidence type="ECO:0000256" key="3">
    <source>
        <dbReference type="ARBA" id="ARBA00016090"/>
    </source>
</evidence>
<accession>A0A936F1F0</accession>
<dbReference type="Gene3D" id="3.60.20.10">
    <property type="entry name" value="Glutamine Phosphoribosylpyrophosphate, subunit 1, domain 1"/>
    <property type="match status" value="1"/>
</dbReference>
<proteinExistence type="predicted"/>
<evidence type="ECO:0000256" key="7">
    <source>
        <dbReference type="ARBA" id="ARBA00022962"/>
    </source>
</evidence>
<dbReference type="InterPro" id="IPR017932">
    <property type="entry name" value="GATase_2_dom"/>
</dbReference>
<dbReference type="SUPFAM" id="SSF56235">
    <property type="entry name" value="N-terminal nucleophile aminohydrolases (Ntn hydrolases)"/>
    <property type="match status" value="1"/>
</dbReference>
<organism evidence="10 11">
    <name type="scientific">Candidatus Geothrix odensensis</name>
    <dbReference type="NCBI Taxonomy" id="2954440"/>
    <lineage>
        <taxon>Bacteria</taxon>
        <taxon>Pseudomonadati</taxon>
        <taxon>Acidobacteriota</taxon>
        <taxon>Holophagae</taxon>
        <taxon>Holophagales</taxon>
        <taxon>Holophagaceae</taxon>
        <taxon>Geothrix</taxon>
    </lineage>
</organism>
<gene>
    <name evidence="10" type="ORF">IPN91_06900</name>
</gene>
<dbReference type="PROSITE" id="PS51278">
    <property type="entry name" value="GATASE_TYPE_2"/>
    <property type="match status" value="1"/>
</dbReference>
<keyword evidence="5" id="KW-0808">Transferase</keyword>
<dbReference type="AlphaFoldDB" id="A0A936F1F0"/>
<comment type="catalytic activity">
    <reaction evidence="1">
        <text>D-fructose 6-phosphate + L-glutamine = D-glucosamine 6-phosphate + L-glutamate</text>
        <dbReference type="Rhea" id="RHEA:13237"/>
        <dbReference type="ChEBI" id="CHEBI:29985"/>
        <dbReference type="ChEBI" id="CHEBI:58359"/>
        <dbReference type="ChEBI" id="CHEBI:58725"/>
        <dbReference type="ChEBI" id="CHEBI:61527"/>
        <dbReference type="EC" id="2.6.1.16"/>
    </reaction>
</comment>
<dbReference type="InterPro" id="IPR029055">
    <property type="entry name" value="Ntn_hydrolases_N"/>
</dbReference>
<dbReference type="GO" id="GO:0006047">
    <property type="term" value="P:UDP-N-acetylglucosamine metabolic process"/>
    <property type="evidence" value="ECO:0007669"/>
    <property type="project" value="TreeGrafter"/>
</dbReference>
<sequence length="819" mass="89349">MCGIVSLCYGSDVSALGHEAGELLKRLEYRGYDSTGGAFIGDDGAIRLLKKVGAPSRVVPELGIDRQSGQRFIGQVRWATYGAVSDVNSQPHHVRCKVELVGAHNGNISNTDGLKPALATRGHQVVSDNDGEMITHLVEDAYAAHQSVPGPVLAEGRRALAASGLTGTVPDGALLLMLAARKANGQADGSYAAAFADPRVPGVVAVKCGSSLYAGIGHDAHGAFVVVSSDLTSVLSKTRMLIPLSEGEGIWFTEREYLVFPMSGELSFAAPRPKRSKLNVRDTGLRASFRYYMEQEIASAPDNLDEVLRYYFRSPETDSLFAAFEDRQDLCKALVYKVLALYEAPDEAALAAALKAVLADPVHQDLALRVKPHADVLQAHCGQPTSDERQLLADLQRLAPQASESLALFDLLFVWKKQRRVTRHLAELVQTIREAQKEGGRIFLVASGTSYHAALIAATFFNNLAGVAVFPCNPGMFRSMYLNTLQPRDLLIGITQSGETKDLVDIFQDVRARVPALRRLSLVNNENSRIPQELSEFYLPILCGPEIAVAATKSFLNQVAILYVLAASFSLTERKIAVNLERAKELITETLRGCEASVEEAARRLYLEPSLHILGTGLIGLAREGALKIREVVLNHAEGYDAAEFKHGPNTILGKNTLFSIQDLAGLLEVYEQHRDGRPFAGGIEALQAWPELVETRFSNYPLLFVCPSEERDVRITISQIHTHKIRGADILLIAEKNAELALAVAGKPMGQDRYWSKYIEVPASGDPNLFVFAASVALQRLAFRMSVLKMEYLDRLAVADHGVHPDAPKNVSKSITVD</sequence>
<dbReference type="EC" id="2.6.1.16" evidence="2"/>
<dbReference type="InterPro" id="IPR001347">
    <property type="entry name" value="SIS_dom"/>
</dbReference>
<evidence type="ECO:0000256" key="1">
    <source>
        <dbReference type="ARBA" id="ARBA00001031"/>
    </source>
</evidence>
<dbReference type="Proteomes" id="UP000709959">
    <property type="component" value="Unassembled WGS sequence"/>
</dbReference>
<dbReference type="EMBL" id="JADKCH010000004">
    <property type="protein sequence ID" value="MBK8572369.1"/>
    <property type="molecule type" value="Genomic_DNA"/>
</dbReference>
<dbReference type="Gene3D" id="3.40.50.10490">
    <property type="entry name" value="Glucose-6-phosphate isomerase like protein, domain 1"/>
    <property type="match status" value="2"/>
</dbReference>
<feature type="domain" description="Glutamine amidotransferase type-2" evidence="8">
    <location>
        <begin position="2"/>
        <end position="255"/>
    </location>
</feature>
<evidence type="ECO:0000256" key="4">
    <source>
        <dbReference type="ARBA" id="ARBA00022576"/>
    </source>
</evidence>
<keyword evidence="4" id="KW-0032">Aminotransferase</keyword>
<dbReference type="SUPFAM" id="SSF53697">
    <property type="entry name" value="SIS domain"/>
    <property type="match status" value="1"/>
</dbReference>
<keyword evidence="6" id="KW-0677">Repeat</keyword>
<feature type="domain" description="SIS" evidence="9">
    <location>
        <begin position="428"/>
        <end position="577"/>
    </location>
</feature>
<dbReference type="PANTHER" id="PTHR10937:SF0">
    <property type="entry name" value="GLUTAMINE--FRUCTOSE-6-PHOSPHATE TRANSAMINASE (ISOMERIZING)"/>
    <property type="match status" value="1"/>
</dbReference>
<dbReference type="PANTHER" id="PTHR10937">
    <property type="entry name" value="GLUCOSAMINE--FRUCTOSE-6-PHOSPHATE AMINOTRANSFERASE, ISOMERIZING"/>
    <property type="match status" value="1"/>
</dbReference>
<dbReference type="PROSITE" id="PS51464">
    <property type="entry name" value="SIS"/>
    <property type="match status" value="1"/>
</dbReference>
<dbReference type="GO" id="GO:0097367">
    <property type="term" value="F:carbohydrate derivative binding"/>
    <property type="evidence" value="ECO:0007669"/>
    <property type="project" value="InterPro"/>
</dbReference>